<dbReference type="PANTHER" id="PTHR22953">
    <property type="entry name" value="ACID PHOSPHATASE RELATED"/>
    <property type="match status" value="1"/>
</dbReference>
<feature type="non-terminal residue" evidence="3">
    <location>
        <position position="1"/>
    </location>
</feature>
<dbReference type="EMBL" id="JACGCM010000696">
    <property type="protein sequence ID" value="KAF6168441.1"/>
    <property type="molecule type" value="Genomic_DNA"/>
</dbReference>
<evidence type="ECO:0000313" key="4">
    <source>
        <dbReference type="Proteomes" id="UP000541444"/>
    </source>
</evidence>
<dbReference type="GO" id="GO:0046872">
    <property type="term" value="F:metal ion binding"/>
    <property type="evidence" value="ECO:0007669"/>
    <property type="project" value="InterPro"/>
</dbReference>
<sequence>IHITQGDQVGRAIIISWVTVDEPGSNTVVYWPENTKHKHSAEGTVLTYKYTNYISGWFDTKYFYEVGLGLTTQQFLFTTPPQIGSDVPYTFGLMVLVSTFIQGILVRLIIQIEHSLIMNQSLQKDKRCCSLVKNLMQIIIHCMTYAGRIHGGDSLSEVLLINLGYGLPEIMSLIFFPNLCELAI</sequence>
<dbReference type="InterPro" id="IPR039331">
    <property type="entry name" value="PAPs-like"/>
</dbReference>
<proteinExistence type="predicted"/>
<accession>A0A7J7NMI2</accession>
<keyword evidence="1" id="KW-0732">Signal</keyword>
<keyword evidence="2" id="KW-0472">Membrane</keyword>
<dbReference type="SUPFAM" id="SSF49363">
    <property type="entry name" value="Purple acid phosphatase, N-terminal domain"/>
    <property type="match status" value="1"/>
</dbReference>
<protein>
    <submittedName>
        <fullName evidence="3">Uncharacterized protein</fullName>
    </submittedName>
</protein>
<comment type="caution">
    <text evidence="3">The sequence shown here is derived from an EMBL/GenBank/DDBJ whole genome shotgun (WGS) entry which is preliminary data.</text>
</comment>
<evidence type="ECO:0000256" key="2">
    <source>
        <dbReference type="SAM" id="Phobius"/>
    </source>
</evidence>
<dbReference type="InterPro" id="IPR008963">
    <property type="entry name" value="Purple_acid_Pase-like_N"/>
</dbReference>
<dbReference type="PANTHER" id="PTHR22953:SF86">
    <property type="entry name" value="PURPLE ACID PHOSPHATASE 10"/>
    <property type="match status" value="1"/>
</dbReference>
<dbReference type="OrthoDB" id="45007at2759"/>
<keyword evidence="4" id="KW-1185">Reference proteome</keyword>
<keyword evidence="2" id="KW-0812">Transmembrane</keyword>
<reference evidence="3 4" key="1">
    <citation type="journal article" date="2020" name="IScience">
        <title>Genome Sequencing of the Endangered Kingdonia uniflora (Circaeasteraceae, Ranunculales) Reveals Potential Mechanisms of Evolutionary Specialization.</title>
        <authorList>
            <person name="Sun Y."/>
            <person name="Deng T."/>
            <person name="Zhang A."/>
            <person name="Moore M.J."/>
            <person name="Landis J.B."/>
            <person name="Lin N."/>
            <person name="Zhang H."/>
            <person name="Zhang X."/>
            <person name="Huang J."/>
            <person name="Zhang X."/>
            <person name="Sun H."/>
            <person name="Wang H."/>
        </authorList>
    </citation>
    <scope>NUCLEOTIDE SEQUENCE [LARGE SCALE GENOMIC DNA]</scope>
    <source>
        <strain evidence="3">TB1705</strain>
        <tissue evidence="3">Leaf</tissue>
    </source>
</reference>
<name>A0A7J7NMI2_9MAGN</name>
<dbReference type="AlphaFoldDB" id="A0A7J7NMI2"/>
<evidence type="ECO:0000256" key="1">
    <source>
        <dbReference type="ARBA" id="ARBA00022729"/>
    </source>
</evidence>
<dbReference type="Gene3D" id="2.60.40.380">
    <property type="entry name" value="Purple acid phosphatase-like, N-terminal"/>
    <property type="match status" value="1"/>
</dbReference>
<feature type="transmembrane region" description="Helical" evidence="2">
    <location>
        <begin position="89"/>
        <end position="110"/>
    </location>
</feature>
<keyword evidence="2" id="KW-1133">Transmembrane helix</keyword>
<dbReference type="Proteomes" id="UP000541444">
    <property type="component" value="Unassembled WGS sequence"/>
</dbReference>
<dbReference type="GO" id="GO:0003993">
    <property type="term" value="F:acid phosphatase activity"/>
    <property type="evidence" value="ECO:0007669"/>
    <property type="project" value="InterPro"/>
</dbReference>
<gene>
    <name evidence="3" type="ORF">GIB67_004993</name>
</gene>
<evidence type="ECO:0000313" key="3">
    <source>
        <dbReference type="EMBL" id="KAF6168441.1"/>
    </source>
</evidence>
<organism evidence="3 4">
    <name type="scientific">Kingdonia uniflora</name>
    <dbReference type="NCBI Taxonomy" id="39325"/>
    <lineage>
        <taxon>Eukaryota</taxon>
        <taxon>Viridiplantae</taxon>
        <taxon>Streptophyta</taxon>
        <taxon>Embryophyta</taxon>
        <taxon>Tracheophyta</taxon>
        <taxon>Spermatophyta</taxon>
        <taxon>Magnoliopsida</taxon>
        <taxon>Ranunculales</taxon>
        <taxon>Circaeasteraceae</taxon>
        <taxon>Kingdonia</taxon>
    </lineage>
</organism>